<evidence type="ECO:0008006" key="5">
    <source>
        <dbReference type="Google" id="ProtNLM"/>
    </source>
</evidence>
<feature type="coiled-coil region" evidence="1">
    <location>
        <begin position="297"/>
        <end position="380"/>
    </location>
</feature>
<keyword evidence="1" id="KW-0175">Coiled coil</keyword>
<feature type="region of interest" description="Disordered" evidence="2">
    <location>
        <begin position="1"/>
        <end position="23"/>
    </location>
</feature>
<keyword evidence="4" id="KW-1185">Reference proteome</keyword>
<dbReference type="Proteomes" id="UP000323597">
    <property type="component" value="Chromosome D12"/>
</dbReference>
<gene>
    <name evidence="3" type="ORF">E1A91_D12G290700v1</name>
</gene>
<dbReference type="EMBL" id="CM017660">
    <property type="protein sequence ID" value="TYI53038.1"/>
    <property type="molecule type" value="Genomic_DNA"/>
</dbReference>
<feature type="coiled-coil region" evidence="1">
    <location>
        <begin position="198"/>
        <end position="246"/>
    </location>
</feature>
<feature type="coiled-coil region" evidence="1">
    <location>
        <begin position="436"/>
        <end position="470"/>
    </location>
</feature>
<feature type="compositionally biased region" description="Low complexity" evidence="2">
    <location>
        <begin position="1"/>
        <end position="11"/>
    </location>
</feature>
<proteinExistence type="predicted"/>
<feature type="compositionally biased region" description="Polar residues" evidence="2">
    <location>
        <begin position="266"/>
        <end position="284"/>
    </location>
</feature>
<reference evidence="3 4" key="1">
    <citation type="submission" date="2019-07" db="EMBL/GenBank/DDBJ databases">
        <title>WGS assembly of Gossypium mustelinum.</title>
        <authorList>
            <person name="Chen Z.J."/>
            <person name="Sreedasyam A."/>
            <person name="Ando A."/>
            <person name="Song Q."/>
            <person name="De L."/>
            <person name="Hulse-Kemp A."/>
            <person name="Ding M."/>
            <person name="Ye W."/>
            <person name="Kirkbride R."/>
            <person name="Jenkins J."/>
            <person name="Plott C."/>
            <person name="Lovell J."/>
            <person name="Lin Y.-M."/>
            <person name="Vaughn R."/>
            <person name="Liu B."/>
            <person name="Li W."/>
            <person name="Simpson S."/>
            <person name="Scheffler B."/>
            <person name="Saski C."/>
            <person name="Grover C."/>
            <person name="Hu G."/>
            <person name="Conover J."/>
            <person name="Carlson J."/>
            <person name="Shu S."/>
            <person name="Boston L."/>
            <person name="Williams M."/>
            <person name="Peterson D."/>
            <person name="Mcgee K."/>
            <person name="Jones D."/>
            <person name="Wendel J."/>
            <person name="Stelly D."/>
            <person name="Grimwood J."/>
            <person name="Schmutz J."/>
        </authorList>
    </citation>
    <scope>NUCLEOTIDE SEQUENCE [LARGE SCALE GENOMIC DNA]</scope>
    <source>
        <strain evidence="3">1408120.09</strain>
    </source>
</reference>
<dbReference type="InterPro" id="IPR040300">
    <property type="entry name" value="At3g49055-like"/>
</dbReference>
<name>A0A5D2SLL0_GOSMU</name>
<dbReference type="PANTHER" id="PTHR34937">
    <property type="entry name" value="OS08G0559800 PROTEIN"/>
    <property type="match status" value="1"/>
</dbReference>
<organism evidence="3 4">
    <name type="scientific">Gossypium mustelinum</name>
    <name type="common">Cotton</name>
    <name type="synonym">Gossypium caicoense</name>
    <dbReference type="NCBI Taxonomy" id="34275"/>
    <lineage>
        <taxon>Eukaryota</taxon>
        <taxon>Viridiplantae</taxon>
        <taxon>Streptophyta</taxon>
        <taxon>Embryophyta</taxon>
        <taxon>Tracheophyta</taxon>
        <taxon>Spermatophyta</taxon>
        <taxon>Magnoliopsida</taxon>
        <taxon>eudicotyledons</taxon>
        <taxon>Gunneridae</taxon>
        <taxon>Pentapetalae</taxon>
        <taxon>rosids</taxon>
        <taxon>malvids</taxon>
        <taxon>Malvales</taxon>
        <taxon>Malvaceae</taxon>
        <taxon>Malvoideae</taxon>
        <taxon>Gossypium</taxon>
    </lineage>
</organism>
<sequence length="507" mass="57769">MEASADPSSEISIDDADSSTVSPISDHDLFAQLESLRHDYHALRSKSSSMEESLRLLQQQRDEAIAQTAALTEKVHESSVERDFLRQGFAKKIDEESKAKVELEEKLEFYRGKVEELESETKVRNELFEKSLDSICSVKESLVEIIEILNDEKEVTENVDGKSEKMELEDEELWNFAREVGTVLKLAREANSKAYEFKEARKKEKRELEGSVVSLTEENRDINSLLRIALVEKEAVEKNLNKLKGNTEQKRVALVGFGFMMGSGSNEQATESSGAFTTSIGSKSDGSECEEEVVSLASTVEKIMKNLRLEISQLRRSLEESRSDTERLQSLTEKQAQKLEENTLYIKELENREMVLAQNVDELLMEIKETEAEVARWREACELEVEAGKKEVEEREKLQELDKTKTALEISNGKLKLKEELAAAAIAAQAAAERSVQLADSRAVGLRDRIEELTKQLEEAEGKERSRRKVRHICWPWEILKMNITNTRAQNGKRMLPEMQAFLHHNR</sequence>
<evidence type="ECO:0000313" key="3">
    <source>
        <dbReference type="EMBL" id="TYI53038.1"/>
    </source>
</evidence>
<dbReference type="AlphaFoldDB" id="A0A5D2SLL0"/>
<protein>
    <recommendedName>
        <fullName evidence="5">ATP binding protein</fullName>
    </recommendedName>
</protein>
<evidence type="ECO:0000313" key="4">
    <source>
        <dbReference type="Proteomes" id="UP000323597"/>
    </source>
</evidence>
<feature type="region of interest" description="Disordered" evidence="2">
    <location>
        <begin position="266"/>
        <end position="288"/>
    </location>
</feature>
<dbReference type="PANTHER" id="PTHR34937:SF2">
    <property type="entry name" value="OS08G0559800 PROTEIN"/>
    <property type="match status" value="1"/>
</dbReference>
<feature type="coiled-coil region" evidence="1">
    <location>
        <begin position="47"/>
        <end position="120"/>
    </location>
</feature>
<evidence type="ECO:0000256" key="1">
    <source>
        <dbReference type="SAM" id="Coils"/>
    </source>
</evidence>
<accession>A0A5D2SLL0</accession>
<evidence type="ECO:0000256" key="2">
    <source>
        <dbReference type="SAM" id="MobiDB-lite"/>
    </source>
</evidence>